<comment type="caution">
    <text evidence="1">The sequence shown here is derived from an EMBL/GenBank/DDBJ whole genome shotgun (WGS) entry which is preliminary data.</text>
</comment>
<keyword evidence="2" id="KW-1185">Reference proteome</keyword>
<name>A0A482X8B3_LAOST</name>
<proteinExistence type="predicted"/>
<evidence type="ECO:0000313" key="2">
    <source>
        <dbReference type="Proteomes" id="UP000291343"/>
    </source>
</evidence>
<organism evidence="1 2">
    <name type="scientific">Laodelphax striatellus</name>
    <name type="common">Small brown planthopper</name>
    <name type="synonym">Delphax striatella</name>
    <dbReference type="NCBI Taxonomy" id="195883"/>
    <lineage>
        <taxon>Eukaryota</taxon>
        <taxon>Metazoa</taxon>
        <taxon>Ecdysozoa</taxon>
        <taxon>Arthropoda</taxon>
        <taxon>Hexapoda</taxon>
        <taxon>Insecta</taxon>
        <taxon>Pterygota</taxon>
        <taxon>Neoptera</taxon>
        <taxon>Paraneoptera</taxon>
        <taxon>Hemiptera</taxon>
        <taxon>Auchenorrhyncha</taxon>
        <taxon>Fulgoroidea</taxon>
        <taxon>Delphacidae</taxon>
        <taxon>Criomorphinae</taxon>
        <taxon>Laodelphax</taxon>
    </lineage>
</organism>
<dbReference type="EMBL" id="QKKF02015777">
    <property type="protein sequence ID" value="RZF41983.1"/>
    <property type="molecule type" value="Genomic_DNA"/>
</dbReference>
<gene>
    <name evidence="1" type="ORF">LSTR_LSTR009941</name>
</gene>
<reference evidence="1 2" key="1">
    <citation type="journal article" date="2017" name="Gigascience">
        <title>Genome sequence of the small brown planthopper, Laodelphax striatellus.</title>
        <authorList>
            <person name="Zhu J."/>
            <person name="Jiang F."/>
            <person name="Wang X."/>
            <person name="Yang P."/>
            <person name="Bao Y."/>
            <person name="Zhao W."/>
            <person name="Wang W."/>
            <person name="Lu H."/>
            <person name="Wang Q."/>
            <person name="Cui N."/>
            <person name="Li J."/>
            <person name="Chen X."/>
            <person name="Luo L."/>
            <person name="Yu J."/>
            <person name="Kang L."/>
            <person name="Cui F."/>
        </authorList>
    </citation>
    <scope>NUCLEOTIDE SEQUENCE [LARGE SCALE GENOMIC DNA]</scope>
    <source>
        <strain evidence="1">Lst14</strain>
    </source>
</reference>
<sequence length="86" mass="9076">MSIALTDRIAWCPRGGANGEGGGGICLTTLTDSLSSLHPSNWGWPCSSKSLKMPALRGRKGWCGCLQERPQEADPSAVYTGLEVPS</sequence>
<evidence type="ECO:0000313" key="1">
    <source>
        <dbReference type="EMBL" id="RZF41983.1"/>
    </source>
</evidence>
<dbReference type="InParanoid" id="A0A482X8B3"/>
<dbReference type="Proteomes" id="UP000291343">
    <property type="component" value="Unassembled WGS sequence"/>
</dbReference>
<dbReference type="OrthoDB" id="8039460at2759"/>
<protein>
    <submittedName>
        <fullName evidence="1">Uncharacterized protein</fullName>
    </submittedName>
</protein>
<accession>A0A482X8B3</accession>
<dbReference type="AlphaFoldDB" id="A0A482X8B3"/>